<dbReference type="PANTHER" id="PTHR14969:SF13">
    <property type="entry name" value="AT30094P"/>
    <property type="match status" value="1"/>
</dbReference>
<feature type="region of interest" description="Disordered" evidence="1">
    <location>
        <begin position="301"/>
        <end position="370"/>
    </location>
</feature>
<dbReference type="CDD" id="cd03392">
    <property type="entry name" value="PAP2_like_2"/>
    <property type="match status" value="1"/>
</dbReference>
<evidence type="ECO:0000256" key="1">
    <source>
        <dbReference type="SAM" id="MobiDB-lite"/>
    </source>
</evidence>
<feature type="transmembrane region" description="Helical" evidence="2">
    <location>
        <begin position="66"/>
        <end position="90"/>
    </location>
</feature>
<evidence type="ECO:0000259" key="3">
    <source>
        <dbReference type="SMART" id="SM00014"/>
    </source>
</evidence>
<feature type="transmembrane region" description="Helical" evidence="2">
    <location>
        <begin position="216"/>
        <end position="237"/>
    </location>
</feature>
<dbReference type="EMBL" id="VFNX01000001">
    <property type="protein sequence ID" value="TQL00102.1"/>
    <property type="molecule type" value="Genomic_DNA"/>
</dbReference>
<gene>
    <name evidence="4" type="ORF">FB563_5188</name>
</gene>
<name>A0A542ULY3_9ACTN</name>
<feature type="transmembrane region" description="Helical" evidence="2">
    <location>
        <begin position="243"/>
        <end position="260"/>
    </location>
</feature>
<protein>
    <submittedName>
        <fullName evidence="4">Membrane-associated phospholipid phosphatase</fullName>
    </submittedName>
</protein>
<dbReference type="SUPFAM" id="SSF48317">
    <property type="entry name" value="Acid phosphatase/Vanadium-dependent haloperoxidase"/>
    <property type="match status" value="1"/>
</dbReference>
<reference evidence="4 5" key="1">
    <citation type="submission" date="2019-06" db="EMBL/GenBank/DDBJ databases">
        <title>Sequencing the genomes of 1000 actinobacteria strains.</title>
        <authorList>
            <person name="Klenk H.-P."/>
        </authorList>
    </citation>
    <scope>NUCLEOTIDE SEQUENCE [LARGE SCALE GENOMIC DNA]</scope>
    <source>
        <strain evidence="4 5">DSM 41929</strain>
    </source>
</reference>
<keyword evidence="2" id="KW-0472">Membrane</keyword>
<keyword evidence="2" id="KW-0812">Transmembrane</keyword>
<keyword evidence="2" id="KW-1133">Transmembrane helix</keyword>
<evidence type="ECO:0000313" key="5">
    <source>
        <dbReference type="Proteomes" id="UP000318103"/>
    </source>
</evidence>
<dbReference type="InterPro" id="IPR000326">
    <property type="entry name" value="PAP2/HPO"/>
</dbReference>
<feature type="domain" description="Phosphatidic acid phosphatase type 2/haloperoxidase" evidence="3">
    <location>
        <begin position="143"/>
        <end position="258"/>
    </location>
</feature>
<sequence length="370" mass="41419">MRGFPHHIVITNPLIRPGTQLTRCNVDWVRTERNLTRRLDRVFARLDREPERPAHIDVPRMSRHRVVLFTATLAFYLAIVWAVVITSWLVRLDWQVMFFRPYQQWPQIHAFLDYYVVLGQRGPTAVMVAAWLGWRSWRQHTLRPLLTLATSLLLLNITVGAAKYGMGRLGPHYATVIGSNEMMRGGDIFPSGHTANAVVTWGILAYLASTPRARRWLSALSAITSLGVGLTTVYLGTHWLSDVLLGWAAGLLILLALPWFEPLIAKAEDALFDLRDRWRARRGRPVPEPVVPVTPVVLRPRGAPAEQPAPAPEPVASTRASRGLVHLAPGPHTTRSERTPVTPAGSRRPPHTDHRLPRGTTQPVRPLTGG</sequence>
<dbReference type="SMART" id="SM00014">
    <property type="entry name" value="acidPPc"/>
    <property type="match status" value="1"/>
</dbReference>
<dbReference type="InterPro" id="IPR036938">
    <property type="entry name" value="PAP2/HPO_sf"/>
</dbReference>
<dbReference type="STRING" id="164348.BFF78_32665"/>
<keyword evidence="5" id="KW-1185">Reference proteome</keyword>
<feature type="transmembrane region" description="Helical" evidence="2">
    <location>
        <begin position="110"/>
        <end position="133"/>
    </location>
</feature>
<dbReference type="Pfam" id="PF01569">
    <property type="entry name" value="PAP2"/>
    <property type="match status" value="1"/>
</dbReference>
<accession>A0A542ULY3</accession>
<dbReference type="AlphaFoldDB" id="A0A542ULY3"/>
<feature type="transmembrane region" description="Helical" evidence="2">
    <location>
        <begin position="188"/>
        <end position="209"/>
    </location>
</feature>
<evidence type="ECO:0000313" key="4">
    <source>
        <dbReference type="EMBL" id="TQL00102.1"/>
    </source>
</evidence>
<organism evidence="4 5">
    <name type="scientific">Streptomyces puniciscabiei</name>
    <dbReference type="NCBI Taxonomy" id="164348"/>
    <lineage>
        <taxon>Bacteria</taxon>
        <taxon>Bacillati</taxon>
        <taxon>Actinomycetota</taxon>
        <taxon>Actinomycetes</taxon>
        <taxon>Kitasatosporales</taxon>
        <taxon>Streptomycetaceae</taxon>
        <taxon>Streptomyces</taxon>
    </lineage>
</organism>
<dbReference type="Proteomes" id="UP000318103">
    <property type="component" value="Unassembled WGS sequence"/>
</dbReference>
<feature type="transmembrane region" description="Helical" evidence="2">
    <location>
        <begin position="145"/>
        <end position="166"/>
    </location>
</feature>
<comment type="caution">
    <text evidence="4">The sequence shown here is derived from an EMBL/GenBank/DDBJ whole genome shotgun (WGS) entry which is preliminary data.</text>
</comment>
<dbReference type="PANTHER" id="PTHR14969">
    <property type="entry name" value="SPHINGOSINE-1-PHOSPHATE PHOSPHOHYDROLASE"/>
    <property type="match status" value="1"/>
</dbReference>
<evidence type="ECO:0000256" key="2">
    <source>
        <dbReference type="SAM" id="Phobius"/>
    </source>
</evidence>
<dbReference type="Gene3D" id="1.20.144.10">
    <property type="entry name" value="Phosphatidic acid phosphatase type 2/haloperoxidase"/>
    <property type="match status" value="1"/>
</dbReference>
<proteinExistence type="predicted"/>